<organism evidence="3 4">
    <name type="scientific">Neodiprion lecontei</name>
    <name type="common">Redheaded pine sawfly</name>
    <dbReference type="NCBI Taxonomy" id="441921"/>
    <lineage>
        <taxon>Eukaryota</taxon>
        <taxon>Metazoa</taxon>
        <taxon>Ecdysozoa</taxon>
        <taxon>Arthropoda</taxon>
        <taxon>Hexapoda</taxon>
        <taxon>Insecta</taxon>
        <taxon>Pterygota</taxon>
        <taxon>Neoptera</taxon>
        <taxon>Endopterygota</taxon>
        <taxon>Hymenoptera</taxon>
        <taxon>Tenthredinoidea</taxon>
        <taxon>Diprionidae</taxon>
        <taxon>Diprioninae</taxon>
        <taxon>Neodiprion</taxon>
    </lineage>
</organism>
<keyword evidence="2" id="KW-0472">Membrane</keyword>
<name>A0ABM3G9Z0_NEOLC</name>
<gene>
    <name evidence="4" type="primary">LOC124294682</name>
</gene>
<accession>A0ABM3G9Z0</accession>
<reference evidence="4" key="1">
    <citation type="submission" date="2025-08" db="UniProtKB">
        <authorList>
            <consortium name="RefSeq"/>
        </authorList>
    </citation>
    <scope>IDENTIFICATION</scope>
    <source>
        <tissue evidence="4">Thorax and Abdomen</tissue>
    </source>
</reference>
<keyword evidence="2" id="KW-0812">Transmembrane</keyword>
<evidence type="ECO:0000313" key="4">
    <source>
        <dbReference type="RefSeq" id="XP_046597090.1"/>
    </source>
</evidence>
<dbReference type="GeneID" id="124294682"/>
<evidence type="ECO:0000256" key="2">
    <source>
        <dbReference type="SAM" id="Phobius"/>
    </source>
</evidence>
<feature type="compositionally biased region" description="Basic and acidic residues" evidence="1">
    <location>
        <begin position="63"/>
        <end position="83"/>
    </location>
</feature>
<dbReference type="Proteomes" id="UP000829291">
    <property type="component" value="Chromosome 5"/>
</dbReference>
<dbReference type="RefSeq" id="XP_046597090.1">
    <property type="nucleotide sequence ID" value="XM_046741134.1"/>
</dbReference>
<sequence>MHTVFYTGWELPSLCLKTSPNRIESAVIAHFFIILYYYTIILLHSLRLTKTRGALELNVEEKVEQPEVDAKDEEEIHHGERKNGTLLEGKTSIDGQGTHRTIYVNCSTAGVTCRTVMCDLNMSKTSGEVEISILDMIFDLQPLLTTNGYSFISFSTDARALILEPILLDTMNGSRFVEAKASTVPNRQFAGDSDIGGFGLTSFVMRWPSISRP</sequence>
<evidence type="ECO:0000313" key="3">
    <source>
        <dbReference type="Proteomes" id="UP000829291"/>
    </source>
</evidence>
<feature type="region of interest" description="Disordered" evidence="1">
    <location>
        <begin position="63"/>
        <end position="92"/>
    </location>
</feature>
<protein>
    <submittedName>
        <fullName evidence="4">Uncharacterized protein LOC124294682</fullName>
    </submittedName>
</protein>
<proteinExistence type="predicted"/>
<keyword evidence="2" id="KW-1133">Transmembrane helix</keyword>
<feature type="transmembrane region" description="Helical" evidence="2">
    <location>
        <begin position="27"/>
        <end position="46"/>
    </location>
</feature>
<evidence type="ECO:0000256" key="1">
    <source>
        <dbReference type="SAM" id="MobiDB-lite"/>
    </source>
</evidence>
<keyword evidence="3" id="KW-1185">Reference proteome</keyword>